<feature type="compositionally biased region" description="Basic and acidic residues" evidence="2">
    <location>
        <begin position="1693"/>
        <end position="1708"/>
    </location>
</feature>
<dbReference type="PANTHER" id="PTHR13037:SF24">
    <property type="entry name" value="POLYCOMB PROTEIN PCL-RELATED"/>
    <property type="match status" value="1"/>
</dbReference>
<feature type="region of interest" description="Disordered" evidence="2">
    <location>
        <begin position="2979"/>
        <end position="3001"/>
    </location>
</feature>
<feature type="region of interest" description="Disordered" evidence="2">
    <location>
        <begin position="2763"/>
        <end position="2801"/>
    </location>
</feature>
<feature type="compositionally biased region" description="Basic and acidic residues" evidence="2">
    <location>
        <begin position="1249"/>
        <end position="1259"/>
    </location>
</feature>
<feature type="compositionally biased region" description="Polar residues" evidence="2">
    <location>
        <begin position="1358"/>
        <end position="1367"/>
    </location>
</feature>
<feature type="compositionally biased region" description="Basic and acidic residues" evidence="2">
    <location>
        <begin position="5334"/>
        <end position="5345"/>
    </location>
</feature>
<feature type="region of interest" description="Disordered" evidence="2">
    <location>
        <begin position="6311"/>
        <end position="6332"/>
    </location>
</feature>
<evidence type="ECO:0000313" key="4">
    <source>
        <dbReference type="EMBL" id="KFG39159.1"/>
    </source>
</evidence>
<feature type="compositionally biased region" description="Low complexity" evidence="2">
    <location>
        <begin position="5517"/>
        <end position="5535"/>
    </location>
</feature>
<feature type="compositionally biased region" description="Basic and acidic residues" evidence="2">
    <location>
        <begin position="3605"/>
        <end position="3618"/>
    </location>
</feature>
<feature type="region of interest" description="Disordered" evidence="2">
    <location>
        <begin position="6929"/>
        <end position="6975"/>
    </location>
</feature>
<feature type="region of interest" description="Disordered" evidence="2">
    <location>
        <begin position="6276"/>
        <end position="6296"/>
    </location>
</feature>
<evidence type="ECO:0000256" key="1">
    <source>
        <dbReference type="ARBA" id="ARBA00022581"/>
    </source>
</evidence>
<feature type="compositionally biased region" description="Low complexity" evidence="2">
    <location>
        <begin position="2277"/>
        <end position="2292"/>
    </location>
</feature>
<feature type="compositionally biased region" description="Basic and acidic residues" evidence="2">
    <location>
        <begin position="3751"/>
        <end position="3761"/>
    </location>
</feature>
<keyword evidence="3 4" id="KW-0812">Transmembrane</keyword>
<proteinExistence type="predicted"/>
<feature type="compositionally biased region" description="Pro residues" evidence="2">
    <location>
        <begin position="6235"/>
        <end position="6245"/>
    </location>
</feature>
<feature type="compositionally biased region" description="Basic and acidic residues" evidence="2">
    <location>
        <begin position="5491"/>
        <end position="5502"/>
    </location>
</feature>
<feature type="compositionally biased region" description="Low complexity" evidence="2">
    <location>
        <begin position="7096"/>
        <end position="7130"/>
    </location>
</feature>
<feature type="compositionally biased region" description="Low complexity" evidence="2">
    <location>
        <begin position="558"/>
        <end position="582"/>
    </location>
</feature>
<feature type="compositionally biased region" description="Low complexity" evidence="2">
    <location>
        <begin position="6559"/>
        <end position="6575"/>
    </location>
</feature>
<feature type="region of interest" description="Disordered" evidence="2">
    <location>
        <begin position="6346"/>
        <end position="6396"/>
    </location>
</feature>
<feature type="region of interest" description="Disordered" evidence="2">
    <location>
        <begin position="2062"/>
        <end position="2110"/>
    </location>
</feature>
<feature type="compositionally biased region" description="Low complexity" evidence="2">
    <location>
        <begin position="7177"/>
        <end position="7197"/>
    </location>
</feature>
<feature type="compositionally biased region" description="Low complexity" evidence="2">
    <location>
        <begin position="7138"/>
        <end position="7153"/>
    </location>
</feature>
<feature type="region of interest" description="Disordered" evidence="2">
    <location>
        <begin position="1497"/>
        <end position="1600"/>
    </location>
</feature>
<feature type="region of interest" description="Disordered" evidence="2">
    <location>
        <begin position="5806"/>
        <end position="5867"/>
    </location>
</feature>
<feature type="compositionally biased region" description="Polar residues" evidence="2">
    <location>
        <begin position="6374"/>
        <end position="6384"/>
    </location>
</feature>
<feature type="region of interest" description="Disordered" evidence="2">
    <location>
        <begin position="509"/>
        <end position="596"/>
    </location>
</feature>
<feature type="region of interest" description="Disordered" evidence="2">
    <location>
        <begin position="4964"/>
        <end position="5029"/>
    </location>
</feature>
<feature type="region of interest" description="Disordered" evidence="2">
    <location>
        <begin position="953"/>
        <end position="975"/>
    </location>
</feature>
<feature type="compositionally biased region" description="Polar residues" evidence="2">
    <location>
        <begin position="5460"/>
        <end position="5474"/>
    </location>
</feature>
<keyword evidence="3" id="KW-0472">Membrane</keyword>
<feature type="compositionally biased region" description="Polar residues" evidence="2">
    <location>
        <begin position="3964"/>
        <end position="3978"/>
    </location>
</feature>
<feature type="region of interest" description="Disordered" evidence="2">
    <location>
        <begin position="354"/>
        <end position="400"/>
    </location>
</feature>
<feature type="compositionally biased region" description="Basic and acidic residues" evidence="2">
    <location>
        <begin position="5274"/>
        <end position="5308"/>
    </location>
</feature>
<feature type="compositionally biased region" description="Basic and acidic residues" evidence="2">
    <location>
        <begin position="3785"/>
        <end position="3807"/>
    </location>
</feature>
<dbReference type="VEuPathDB" id="ToxoDB:TGDOM2_268780"/>
<feature type="region of interest" description="Disordered" evidence="2">
    <location>
        <begin position="4627"/>
        <end position="4713"/>
    </location>
</feature>
<feature type="compositionally biased region" description="Basic and acidic residues" evidence="2">
    <location>
        <begin position="4965"/>
        <end position="4982"/>
    </location>
</feature>
<feature type="compositionally biased region" description="Low complexity" evidence="2">
    <location>
        <begin position="5311"/>
        <end position="5322"/>
    </location>
</feature>
<feature type="compositionally biased region" description="Polar residues" evidence="2">
    <location>
        <begin position="3840"/>
        <end position="3860"/>
    </location>
</feature>
<name>A0A086K441_TOXGO</name>
<feature type="region of interest" description="Disordered" evidence="2">
    <location>
        <begin position="5744"/>
        <end position="5794"/>
    </location>
</feature>
<feature type="region of interest" description="Disordered" evidence="2">
    <location>
        <begin position="4756"/>
        <end position="4785"/>
    </location>
</feature>
<feature type="region of interest" description="Disordered" evidence="2">
    <location>
        <begin position="2156"/>
        <end position="2252"/>
    </location>
</feature>
<feature type="region of interest" description="Disordered" evidence="2">
    <location>
        <begin position="6000"/>
        <end position="6024"/>
    </location>
</feature>
<feature type="region of interest" description="Disordered" evidence="2">
    <location>
        <begin position="709"/>
        <end position="740"/>
    </location>
</feature>
<dbReference type="OrthoDB" id="332475at2759"/>
<feature type="region of interest" description="Disordered" evidence="2">
    <location>
        <begin position="5442"/>
        <end position="5537"/>
    </location>
</feature>
<feature type="region of interest" description="Disordered" evidence="2">
    <location>
        <begin position="6443"/>
        <end position="6583"/>
    </location>
</feature>
<feature type="region of interest" description="Disordered" evidence="2">
    <location>
        <begin position="6135"/>
        <end position="6165"/>
    </location>
</feature>
<feature type="compositionally biased region" description="Acidic residues" evidence="2">
    <location>
        <begin position="5323"/>
        <end position="5333"/>
    </location>
</feature>
<comment type="caution">
    <text evidence="4">The sequence shown here is derived from an EMBL/GenBank/DDBJ whole genome shotgun (WGS) entry which is preliminary data.</text>
</comment>
<feature type="compositionally biased region" description="Basic and acidic residues" evidence="2">
    <location>
        <begin position="3244"/>
        <end position="3262"/>
    </location>
</feature>
<feature type="compositionally biased region" description="Basic and acidic residues" evidence="2">
    <location>
        <begin position="7154"/>
        <end position="7168"/>
    </location>
</feature>
<feature type="compositionally biased region" description="Low complexity" evidence="2">
    <location>
        <begin position="4133"/>
        <end position="4150"/>
    </location>
</feature>
<feature type="compositionally biased region" description="Basic and acidic residues" evidence="2">
    <location>
        <begin position="4997"/>
        <end position="5007"/>
    </location>
</feature>
<feature type="compositionally biased region" description="Basic and acidic residues" evidence="2">
    <location>
        <begin position="6000"/>
        <end position="6016"/>
    </location>
</feature>
<evidence type="ECO:0000256" key="3">
    <source>
        <dbReference type="SAM" id="Phobius"/>
    </source>
</evidence>
<reference evidence="4 5" key="1">
    <citation type="submission" date="2014-02" db="EMBL/GenBank/DDBJ databases">
        <authorList>
            <person name="Sibley D."/>
            <person name="Venepally P."/>
            <person name="Karamycheva S."/>
            <person name="Hadjithomas M."/>
            <person name="Khan A."/>
            <person name="Brunk B."/>
            <person name="Roos D."/>
            <person name="Caler E."/>
            <person name="Lorenzi H."/>
        </authorList>
    </citation>
    <scope>NUCLEOTIDE SEQUENCE [LARGE SCALE GENOMIC DNA]</scope>
    <source>
        <strain evidence="4 5">GAB2-2007-GAL-DOM2</strain>
    </source>
</reference>
<feature type="compositionally biased region" description="Basic and acidic residues" evidence="2">
    <location>
        <begin position="4118"/>
        <end position="4128"/>
    </location>
</feature>
<feature type="region of interest" description="Disordered" evidence="2">
    <location>
        <begin position="1985"/>
        <end position="2015"/>
    </location>
</feature>
<feature type="compositionally biased region" description="Basic and acidic residues" evidence="2">
    <location>
        <begin position="3885"/>
        <end position="3901"/>
    </location>
</feature>
<feature type="transmembrane region" description="Helical" evidence="3">
    <location>
        <begin position="12"/>
        <end position="42"/>
    </location>
</feature>
<protein>
    <submittedName>
        <fullName evidence="4">Putative transmembrane protein</fullName>
    </submittedName>
</protein>
<feature type="region of interest" description="Disordered" evidence="2">
    <location>
        <begin position="3603"/>
        <end position="3978"/>
    </location>
</feature>
<feature type="region of interest" description="Disordered" evidence="2">
    <location>
        <begin position="4050"/>
        <end position="4151"/>
    </location>
</feature>
<feature type="region of interest" description="Disordered" evidence="2">
    <location>
        <begin position="420"/>
        <end position="481"/>
    </location>
</feature>
<accession>A0A086K441</accession>
<feature type="compositionally biased region" description="Basic and acidic residues" evidence="2">
    <location>
        <begin position="6493"/>
        <end position="6513"/>
    </location>
</feature>
<feature type="compositionally biased region" description="Basic and acidic residues" evidence="2">
    <location>
        <begin position="6779"/>
        <end position="6793"/>
    </location>
</feature>
<feature type="region of interest" description="Disordered" evidence="2">
    <location>
        <begin position="69"/>
        <end position="90"/>
    </location>
</feature>
<feature type="compositionally biased region" description="Basic and acidic residues" evidence="2">
    <location>
        <begin position="3225"/>
        <end position="3236"/>
    </location>
</feature>
<feature type="compositionally biased region" description="Basic and acidic residues" evidence="2">
    <location>
        <begin position="2876"/>
        <end position="2888"/>
    </location>
</feature>
<feature type="compositionally biased region" description="Low complexity" evidence="2">
    <location>
        <begin position="6942"/>
        <end position="6951"/>
    </location>
</feature>
<feature type="compositionally biased region" description="Basic and acidic residues" evidence="2">
    <location>
        <begin position="1529"/>
        <end position="1552"/>
    </location>
</feature>
<feature type="region of interest" description="Disordered" evidence="2">
    <location>
        <begin position="2688"/>
        <end position="2713"/>
    </location>
</feature>
<feature type="compositionally biased region" description="Basic and acidic residues" evidence="2">
    <location>
        <begin position="3690"/>
        <end position="3708"/>
    </location>
</feature>
<feature type="compositionally biased region" description="Low complexity" evidence="2">
    <location>
        <begin position="2979"/>
        <end position="2988"/>
    </location>
</feature>
<feature type="compositionally biased region" description="Basic and acidic residues" evidence="2">
    <location>
        <begin position="6817"/>
        <end position="6830"/>
    </location>
</feature>
<feature type="region of interest" description="Disordered" evidence="2">
    <location>
        <begin position="6719"/>
        <end position="6843"/>
    </location>
</feature>
<feature type="region of interest" description="Disordered" evidence="2">
    <location>
        <begin position="1351"/>
        <end position="1412"/>
    </location>
</feature>
<feature type="compositionally biased region" description="Basic and acidic residues" evidence="2">
    <location>
        <begin position="320"/>
        <end position="330"/>
    </location>
</feature>
<feature type="region of interest" description="Disordered" evidence="2">
    <location>
        <begin position="6188"/>
        <end position="6249"/>
    </location>
</feature>
<feature type="region of interest" description="Disordered" evidence="2">
    <location>
        <begin position="1247"/>
        <end position="1308"/>
    </location>
</feature>
<feature type="compositionally biased region" description="Basic residues" evidence="2">
    <location>
        <begin position="5253"/>
        <end position="5273"/>
    </location>
</feature>
<feature type="compositionally biased region" description="Low complexity" evidence="2">
    <location>
        <begin position="1762"/>
        <end position="1782"/>
    </location>
</feature>
<feature type="compositionally biased region" description="Basic and acidic residues" evidence="2">
    <location>
        <begin position="1565"/>
        <end position="1577"/>
    </location>
</feature>
<feature type="compositionally biased region" description="Polar residues" evidence="2">
    <location>
        <begin position="6444"/>
        <end position="6454"/>
    </location>
</feature>
<feature type="region of interest" description="Disordered" evidence="2">
    <location>
        <begin position="5886"/>
        <end position="5935"/>
    </location>
</feature>
<feature type="compositionally biased region" description="Basic and acidic residues" evidence="2">
    <location>
        <begin position="6527"/>
        <end position="6555"/>
    </location>
</feature>
<feature type="compositionally biased region" description="Polar residues" evidence="2">
    <location>
        <begin position="2192"/>
        <end position="2209"/>
    </location>
</feature>
<feature type="compositionally biased region" description="Acidic residues" evidence="2">
    <location>
        <begin position="6807"/>
        <end position="6816"/>
    </location>
</feature>
<feature type="region of interest" description="Disordered" evidence="2">
    <location>
        <begin position="6597"/>
        <end position="6639"/>
    </location>
</feature>
<feature type="compositionally biased region" description="Low complexity" evidence="2">
    <location>
        <begin position="6188"/>
        <end position="6222"/>
    </location>
</feature>
<feature type="region of interest" description="Disordered" evidence="2">
    <location>
        <begin position="5098"/>
        <end position="5133"/>
    </location>
</feature>
<feature type="region of interest" description="Disordered" evidence="2">
    <location>
        <begin position="2854"/>
        <end position="2888"/>
    </location>
</feature>
<feature type="region of interest" description="Disordered" evidence="2">
    <location>
        <begin position="149"/>
        <end position="188"/>
    </location>
</feature>
<feature type="region of interest" description="Disordered" evidence="2">
    <location>
        <begin position="2926"/>
        <end position="2963"/>
    </location>
</feature>
<gene>
    <name evidence="4" type="ORF">TGDOM2_268780</name>
</gene>
<feature type="compositionally biased region" description="Low complexity" evidence="2">
    <location>
        <begin position="2440"/>
        <end position="2457"/>
    </location>
</feature>
<feature type="compositionally biased region" description="Pro residues" evidence="2">
    <location>
        <begin position="1393"/>
        <end position="1409"/>
    </location>
</feature>
<keyword evidence="3" id="KW-1133">Transmembrane helix</keyword>
<feature type="region of interest" description="Disordered" evidence="2">
    <location>
        <begin position="5213"/>
        <end position="5362"/>
    </location>
</feature>
<feature type="compositionally biased region" description="Low complexity" evidence="2">
    <location>
        <begin position="4328"/>
        <end position="4355"/>
    </location>
</feature>
<feature type="region of interest" description="Disordered" evidence="2">
    <location>
        <begin position="3373"/>
        <end position="3394"/>
    </location>
</feature>
<feature type="compositionally biased region" description="Low complexity" evidence="2">
    <location>
        <begin position="5110"/>
        <end position="5126"/>
    </location>
</feature>
<feature type="region of interest" description="Disordered" evidence="2">
    <location>
        <begin position="7090"/>
        <end position="7197"/>
    </location>
</feature>
<feature type="compositionally biased region" description="Basic residues" evidence="2">
    <location>
        <begin position="5745"/>
        <end position="5756"/>
    </location>
</feature>
<feature type="compositionally biased region" description="Low complexity" evidence="2">
    <location>
        <begin position="6281"/>
        <end position="6295"/>
    </location>
</feature>
<feature type="region of interest" description="Disordered" evidence="2">
    <location>
        <begin position="2440"/>
        <end position="2512"/>
    </location>
</feature>
<sequence length="7354" mass="775533">MRLGHRDTMTLLGLLHVLLFLFFAVVLVLPILLSLLLPAFVCRFPLSKSAKRRLVYVVQSAQASAQRRVTASELTGEGASRSPDASEPHSATRLVGNVYTAGPPLSEAALNHLDDKDDWFLTVVSIRYAGPLHFADISLLLEQGKCISEEPLSPPHPPSAASPGSVAEPQAQPPRDKPGDLAEPQRATLPTRHTFLPVARIDVDDVRLRLRSIPVSETASGDGDEETARDRAEGLVWRLGPLLRRFLRRLGFQAASVLPLLPPWLFASLGLSYVVARLKSARHVAEEDGSAPASAAKSAPAGATQHSVENGCPRPGQGDPSDRFGEPSEQRKTLRLLLECSSVGVHVSLTGYSRPELDGAAPRVSGAEVRGAPREETWQGGAAGSGDAGEHMETKAEGPAGTEVLARATEESAACGIALVPESTGPSPFVSSPPRSASSGLREALHAHSSLGASGRQATLASGGEDPSGDKRPAASRRPQRCMSYEENSFLALEPVRSRADGVHLLFSPRKSDRVSGPTPRGASLELEATRAGQKKAGANRDSHAPSFGVIGQETPARPLGASRSSPLSPASSAALPGSASPPTSPSKRPDYEASAARAPAPRASLFQSVLFLCTVHLAARSCAFRVYRLYLSVLLTASYSDSDENRERWQHAHEENLHLSQRVVFAPSVRPKAARAKRKARSETSGTEVAGAPRLRVRAGMAKPAPNCAPALSASHGDSSKETGSRIRAEERATTAPGTWNAASPANFLSSGPAAESRAWISACFIVVIEDLQVLPGGKFASLLVDVAVKRRLALHVLHPSADLHRILPLDVTQCVNPLPRFLAAVSASPSDAEETGEKTTCQDSARARRKVADARHMREKDTARDIVVPAETSPGLGYVGSFLSFYTERFGASPSPGLAGPSPGPDTKLAPENPHFSAACTCLVPPSSLSSPEAGSAATFHPTFPPPSVPLDSVSRSVSPSMSDSSFRPAPPVPATVSTSPLCRALGDAVATASTLLPPLFVTTSLGIRMFFDTAISSCGTASPQLSLPTSTTQLSELCRTGGVAHLLQRSVADHPQTQRRPGKLCFVRTVDVELASDLLVNLPLNQVGRLFHLYWAFAYAARLRALCHRPAPGEEIAAQNPTRVLPAGPADCPSPPDGDPDAKEEIELVTEEVPITATISRVAVHVFERSSASGLLLDAAQVAVRLDIETALVLLRPRALLQQQKEDERQAYWGKHANGRLRTLERHGSRRFWGGLHSLLHTQGAGDDRPLGERTEASSQGRSALQGCPNPLHFSAREREDDDAVHAKRKDRSGRRQKPKSEPRIVARTRFRFAVGTPYARLSHASLEVPAAPVLPLPLEFEETPEVREAKCNSIPASTRSPTADSAAHLPRQASEVVVESAPAVEPGETPRPPLRSPEGPSPPPVTLHGAVRRDRKVVVQVVGELASVHVVGSCQKLPRWRQSVRVTAAAAWLLWVEKGLLYWLMLILHLKTIWKLQKQTADEKLEKMAALSASVPTQDVSGGPRKAAPVSGRVEPESRAVPSGDQRRGKSHEECRQDPAHLRGERGAGEQVTTEETGEATGERTDRAQRTDSGEDTGTLTSAQETSEEDEESRELRRPFMHPVASFATPVSSAKPLDTLLEAEEDLSAFEARCANCFHARFFNICVFSPVTPLPPASPFASLSSLAFAESPRASEAREDSDDPTNSTGEDKGNREGENTRKNPEGNASRSRAAIARLVSNVLVVHSSDVAESTAVAILPLRVAPALLDLPVSGPQPSANAEGASKKSAAGDASAASGREQSLGQGLRATKAQLPSPDLSGEARGSVRSREPDSEAAATFLPYLFPGRLARTVTSQARIADSPVARPPTCKTSLSPELKSDLGLAADGVCVAAECAALLLCLPFATPDVSIEIGSLRARVCEDFLLPFQSFLSAAQSDMMAHRLAKLKADVPVASSVEPRISIRMCDVDLLLTSNLALSTERLLINIQPFDPVSPASSSALRPSSSLAEASPAPRLDSSTSPSSVVSASPPAIRPRVDVALSAPRIRFVSLSSSQAPPPQRGRFVAPTQRTFARRGVGTSWATGSETQVPGKPSTPSLGLELSEDDSCDMYSDASSRSPAAGRRSSTLPPFAALPPLADVSPCLAFVPLPLPPLLHCATVRVCVKVKTPAEFAHSHPDPSPEGQAASGRGQGPPGFRSGPFPAGLPSRENSASFEFSVTSPSCGESQPDVVATDGERPHRLLLSPSSPLAHTRRSTPAKAMPSAGAALRSQGSAESMFAVASVLDLPSSAVVSPGSRGPASPGALSSAGGAGCPARDPSPAESGGDVSLSFGASASSSPASQAASAPAGRSPEVSAWEQQRVCVSIIGCEVCLPPPPLTPTRLPGGEVCSLLAHLVKSVSESTVVILRTVHAAWLYNSHFAQVQHSLLGLEAPRPHSFDVAAPYFPVLVHPSGLSSSRSSQFPSPSSLSPTTSATEDATWGPCPFEENSSPLPGPTCSREPPASGPGPSCGPSASLPGPDGQSWGPSARQFASTASLALPTAVELSLQDFHVAVLAPCALGTHLETSSSFLPLCGDHKTCEEDQTEHFSESGGVTGADLFLFLPPLVVLPALHAAVARIRLTDSNGEVEAINAAAGARRAPRSSGSCFLSYFPQQSIWPRVCPPLLLFGLSSASVALQDSNMPGCASLLRRAAAASFIRPCSTSTASASRGNSPEGPAAPAGPKPPESVKTMKAAFGEATQSLATLSRVSSCSLVCSEKRLDDGDQLCVAKPEISRQLSDGRDSISRAGAATSAPGASLRPPPLPQRGSQVTSAASRPKMSLGCKRASFVTQVMVKDFCLLLFSPASSSQATVSSAALPLWPLFQRRQRPRDVPRAEDTGNAPPEACGHQASSRDGDEDARPGQRVEVNASPAWVLQASLLHCAMTQQRAVLRFRKRTGARLDPSLSRAETAAKLSVSRVAEPQRSHHTETAPGLSSATTATGLSASCTPAAGPSVSAAKAAPSARRHASATPERGTSEADIVAVAAHCDGGIQVRCCASVAETCAATLVSLRLLESLWGPAATAEASRLEASIRTETAVFKAHLLGARRQARVAAAAVASVGAALRAGSVPPDFPSDKLFNMAWARAALEENQREKARRLALKASKAAVSARRVAQAFLVDVSQSSGAEALFEIRGVPLLRLAVPQAATSVRVQLAWPSPSQGLPVASDRGATKCAEDDVERGAGVEGRTVTLVIDDRGQRRAGEAAREGGQEATVVGSRRELGKERTADGRRDAETRTTMPTCGSRLPITASLEARLALRQGIQCTTMVTAGRETRQRLGASADVGNWSTSNAGRRGTREERGESSSPPLLHIAQVDVSLAAQLVGQEGATTHAGARGSATHFPVFRTKGVSPGVSPEPATAGSEKWADRILTRTEAKQLRPSVGPSSQPRQHLRVSLQAQMKGVHTPVARSSGLAKIPTRWGGGRDGGCPSGKPAAASGCGQEPFGAEEAFGVGASAQTEGEDQRLFGPVPAAHLTVNCLPEHLALLLQLMGTQAEQERLLLQLLRTQERLFGGQSAAGSSPLGALQEKITADLFLHLAASDLHTKFDLARASIAAIEYRDALHFGAFTASPRLLSSDTDRRLPGSRDASHSRRGVPPFRLHPSASRPFPTHTGWGCKDIGHGNMFFSEDSESNEEQSPERLGMSDSEASASGWDRTAGSSHSEAEVERPRRRRELPERRRISSPSHFAPAESGSEVKSGCVDSQSAVRRDRQGQARVLRMARPHKDSDSEGRSRGRGRFLGSDKRRSLPAGSSSSEESPRRGTDTRWRENEEGATDHRASSKRGSTVSTRRPWFEGLDTWAEQEDQGRWDSGVTSDSSTRGSSQGRRITGSISVIGGARDSSTDEGRSELTSAFLDANERERHRHSQNERESTETSSCLSGRDVEGGVDEAPRIEGLRGGVDVSDPLVRRGQPPHREAPQISLGDNDEHPHLPSLPSRSGPTQAPPTSSCLPMHVGGGAVFALKTRRCVLIVHHTFFGFECPAAPSSNSFLSRRTSALDRASQLRYPRVAGPVSGCASSFSPTPAAGSCFQSPGSRKLGREGGQALPTQEQLESRYSRTSKPAELSHSDLGHLQDPSAPARWAPEPLPVCDREAAGRRVSDPTVSSSSSSISHSTSFSASSSFPEISGVGASGGGSRKARRAAAFSRRVPGTLCVSRWGLRGAGIPAEPTRDAERDFDAGRALVGHVSREGSEMELRGNEGGYRQWSLRGGRGSAALGRVSPAALALLCGVRVPPPVPEPQSLVLPCVRVPGIRVEVLRENERVSEQKGQGGQKRGESDEGAGSRDPHADGARRARRSVSGRPRGTAGPSSSASGGQEALSSLATSSASKPRIGRMQLFCIVSAPTVLISPSTLVCFHHVMLLADACRALLLSFCEQLGEVAALATATKSRREATVGQRRRVGGSDTSELSCKPSAPLVVIDMTLLCVDPQANAHFIEAAQTAAPPLPLFSPARGNVAPVTSPFAVSGSASLAFGGTALPARPRDPPASLATWEAPVAVDDDLLQLPRDVFCRVAGGSYIAASPWLSTLRVGVDWSALKADGAETRDKCLALPSPSPLLLPGQLRQESAHADMLPLLQPYAKIRCGAWLHHQLLAPRLTGSGGASDSEADDAESERRAGEEEGEETDGEGRAEVGRGGSGHLASREVRRQEERKKGLGDRVQFGTSSDPCEAATARETVETSQSEIAIRDFRGTKRHEKQGSWGLLKTPLGPEPSPFFMPLDAEPGPVGGPKACGSASCDGSRSRVKRSDSATHSTTNGSDTLLFSASCSTPSDFCMPYVDRADDACSPVPASSFLLRPLPSDSLLFAAPIEAPGAPVSLALMCEAARRQGWGDWRRGECLEVFPLEAEEAQEALAEEKALDDLRCSLGDRTTAQLILSAAQIAVKCRIKIGDREQTSSTSPLASRISVDLLCRVSPLCGSVASVAAPGGLLWHRGARPERRGQRLSLSEDVRHQRPHQRNPKSNGRAGGERRTKERRAARAAGGIGSGEGNEAHRTKPGAWTRDVKSFKDGMHHVDSVLRAASESDVDAEFFDMHNRSVSCSSGESFYSLWSPGRDLDESTTTRLQAAFPEGSKRRQTQQLSHSAAPAASSRPSALRFPKSKDKASGGLHFRVAAGGDVSRLPLSLLSLGSEAMERGERRGESQQSAEVCGASKVMPSGLLRQARSFQRAKDATYQRRRIGRKAIGQRTGERRLSLESDGDSEVSAERRAVCPEAHLQSGGLGMRKKRVGQKRSRGVRRLGKAARRLEERLSRSRDCGRGTKQRNEVECEVSHNADSHEMFTSSDSESWSWASDTEDVESTETGETERQGERDSRPRSTQAQATSLAGHRLAESRLVSGKSRFKGSVSRLADSSASAAYPQAALTASIQQAGPCDITRSANHKGDARRASVRLGLAKAFSALLAGPAATQQASSAELQTSGHRDAAGETKASLTSVTQAQTVQTPEGSSRKGQRRGSSSRSPAREARQGRSDSGDTGPTHAKRRAAHGGTQAAGRPRQARRASGSGFCEVPHRYTSSSVAKPLLWLSDLSLMAETGLPMGRSSSRLFCHTCLLVSSADVCRLLQHLTHSFLLVRTVKLKGRAPAPKKKAPLSHLSMKAAPGAGKGAESALLTAHPQPLFTGGEKQPSAASLAAGKVSRGAMAASAAAAAASAAAAAIRGATGGLYSVVSSSRAKRGPFDPAALLENREEAAAAGCRGNPASEVGGGLTGAAFPAARRGRVASRHRHKGENDRGAGPGSSSEDEEEEDLVSRYGAEGEGTKDEEASELGLASIKEDQLSSFASPPPAGPSPPATQPRGQIRGNASKSGAKERGASLPFAARDRPPAPASAPTQPRRTNLFRTAAIRRQLIAYLQAEEERESGRSAVEAQTQDACVDSDRERGRDPGTCWSQRISTGGKAAPLPNWPSRRPRCFSADGRGRGGVAAFAAAAAAAAAAVDEERERREREANGEVFDRGVMWAWREACEADALKREGDARRGESQPKEETSKPNPAAPGEEKVILADVLINEVCWSLLAGPKNLPFCCFTSRRLSAATALQGSKEHRTSLEVDLAEWSILQLFPRDVPAVTAQGSVHNSPPRSGPQISFPSSCSAHIASAYLPPGFLAPPPGRRRPSCASTSSASSTASSGSSPSVASSSVSSSSFSSSSSLLSLGRAVSKGPAATAGAPVSAGAPRGALEGLSPLSGPPSSRVPPSEARPGDVVASAPPKSPDSSPPLPCATASPAFPASAASACSLFSSPSVLHAPACPERLSESSSAAAVPATSSPSGLYALDLDRATSILFSSGGDPPGVISQVRGRARQATAPRLSLQTEKVKSLLRGLGKRRRSSVEGSESRVERGGDLGKTTGPSSTVSDNAQGDAASSISSSFSVPGRTRFSTFGVRDRALQVLGGLRRKKKVDASDDADPQMPMQEIASAKSSFADTGSASEVIGGERAPEGGSLVAWEDDDDGRHDGDMFGNMCTQQEGKKDGLGEEDCGGRHRDADRGSPSAAEGEFVEDGGEKRGQKGSRHENKERENEETAEARGDDFGEGESSSGVVSADPSSRSSSTRDLPFFVPFPSSRFISRAKATHGIPSPQSVSFSPAASSSPPVFGPAAASPAEAPFHDDGESARSFPMLPLCASKAESALGIEDHNEGENVRLQALVGDAAQPFSGSRGATLPPLASGSQSHSKFVGAATEWCRRQMDMRLKRRGKASARATPNATETERGLSSIAASSLPPGTRTPSGEDRSAAANTKPRGRRHCVGSEDDGGIHGESQRGKDERRKSRRKTGDPSSAAEDVEETDSWGDEERRSRRSLKWEDSEGDGVAASTESEDETLTRVYSKKKHAWRRHHEGENRYWSDAPFSAAELLMLLFPPGAVASPVITPLLDVLHPNSAVDDEQDVFLDLSAYRTAFFLQSSGGATSSQGGGGSPSSDSPLSATRPGSARRGRGESAEGSSQFGPVRNVESRLQTKDDWKAASFDWNEDLEGRQRGKLLQQLLGDPQGSRGPRSKVSAHAISIRCSWRFVDLGGAVWQVFDSLILHIDPLRVRLTAALVEQLYGFFFPPSSAAAPVADLALPSTHPKAKSAGSAASVGQSHSNLMSSASAPKGAKAALAGPASDDGQTKMASGSGASLPASAQSLSQDERGAEDREARGKSETGSLDASASDPPGVVPGAAARPASSPPTSAFIQPGASAFVGSEVSKANFAQANTSYAPSAPSLVFIRHVRISPIVALVRYRGAVNLNDVLLEFKPFVQRDKLKTWKAMVDKYIWFVGRQATGRVISHKLRDLIVRRKKPALFNRSRGSRKSVGGVQSGIGSLGAIRAHVSVSEMRKKHILFGTKL</sequence>
<feature type="region of interest" description="Disordered" evidence="2">
    <location>
        <begin position="4289"/>
        <end position="4355"/>
    </location>
</feature>
<feature type="compositionally biased region" description="Low complexity" evidence="2">
    <location>
        <begin position="2490"/>
        <end position="2503"/>
    </location>
</feature>
<dbReference type="EMBL" id="AHZU02000871">
    <property type="protein sequence ID" value="KFG39159.1"/>
    <property type="molecule type" value="Genomic_DNA"/>
</dbReference>
<feature type="compositionally biased region" description="Basic and acidic residues" evidence="2">
    <location>
        <begin position="719"/>
        <end position="734"/>
    </location>
</feature>
<feature type="compositionally biased region" description="Basic and acidic residues" evidence="2">
    <location>
        <begin position="4302"/>
        <end position="4321"/>
    </location>
</feature>
<keyword evidence="1" id="KW-0945">Host-virus interaction</keyword>
<evidence type="ECO:0000256" key="2">
    <source>
        <dbReference type="SAM" id="MobiDB-lite"/>
    </source>
</evidence>
<feature type="compositionally biased region" description="Basic and acidic residues" evidence="2">
    <location>
        <begin position="4671"/>
        <end position="4686"/>
    </location>
</feature>
<feature type="compositionally biased region" description="Basic and acidic residues" evidence="2">
    <location>
        <begin position="3910"/>
        <end position="3924"/>
    </location>
</feature>
<feature type="compositionally biased region" description="Basic residues" evidence="2">
    <location>
        <begin position="1290"/>
        <end position="1301"/>
    </location>
</feature>
<feature type="compositionally biased region" description="Polar residues" evidence="2">
    <location>
        <begin position="424"/>
        <end position="439"/>
    </location>
</feature>
<organism evidence="4 5">
    <name type="scientific">Toxoplasma gondii GAB2-2007-GAL-DOM2</name>
    <dbReference type="NCBI Taxonomy" id="1130820"/>
    <lineage>
        <taxon>Eukaryota</taxon>
        <taxon>Sar</taxon>
        <taxon>Alveolata</taxon>
        <taxon>Apicomplexa</taxon>
        <taxon>Conoidasida</taxon>
        <taxon>Coccidia</taxon>
        <taxon>Eucoccidiorida</taxon>
        <taxon>Eimeriorina</taxon>
        <taxon>Sarcocystidae</taxon>
        <taxon>Toxoplasma</taxon>
    </lineage>
</organism>
<feature type="region of interest" description="Disordered" evidence="2">
    <location>
        <begin position="3225"/>
        <end position="3271"/>
    </location>
</feature>
<feature type="region of interest" description="Disordered" evidence="2">
    <location>
        <begin position="1759"/>
        <end position="1817"/>
    </location>
</feature>
<dbReference type="Proteomes" id="UP000028837">
    <property type="component" value="Unassembled WGS sequence"/>
</dbReference>
<feature type="compositionally biased region" description="Low complexity" evidence="2">
    <location>
        <begin position="290"/>
        <end position="303"/>
    </location>
</feature>
<feature type="compositionally biased region" description="Low complexity" evidence="2">
    <location>
        <begin position="2096"/>
        <end position="2110"/>
    </location>
</feature>
<feature type="region of interest" description="Disordered" evidence="2">
    <location>
        <begin position="3308"/>
        <end position="3336"/>
    </location>
</feature>
<feature type="region of interest" description="Disordered" evidence="2">
    <location>
        <begin position="288"/>
        <end position="330"/>
    </location>
</feature>
<feature type="compositionally biased region" description="Low complexity" evidence="2">
    <location>
        <begin position="6142"/>
        <end position="6165"/>
    </location>
</feature>
<feature type="compositionally biased region" description="Pro residues" evidence="2">
    <location>
        <begin position="5811"/>
        <end position="5822"/>
    </location>
</feature>
<dbReference type="PANTHER" id="PTHR13037">
    <property type="entry name" value="FORMIN"/>
    <property type="match status" value="1"/>
</dbReference>
<feature type="region of interest" description="Disordered" evidence="2">
    <location>
        <begin position="2274"/>
        <end position="2318"/>
    </location>
</feature>
<feature type="compositionally biased region" description="Basic and acidic residues" evidence="2">
    <location>
        <begin position="6360"/>
        <end position="6369"/>
    </location>
</feature>
<evidence type="ECO:0000313" key="5">
    <source>
        <dbReference type="Proteomes" id="UP000028837"/>
    </source>
</evidence>
<feature type="compositionally biased region" description="Low complexity" evidence="2">
    <location>
        <begin position="1377"/>
        <end position="1390"/>
    </location>
</feature>
<feature type="compositionally biased region" description="Low complexity" evidence="2">
    <location>
        <begin position="953"/>
        <end position="970"/>
    </location>
</feature>
<feature type="region of interest" description="Disordered" evidence="2">
    <location>
        <begin position="1675"/>
        <end position="1714"/>
    </location>
</feature>
<feature type="compositionally biased region" description="Low complexity" evidence="2">
    <location>
        <begin position="6602"/>
        <end position="6628"/>
    </location>
</feature>